<dbReference type="Pfam" id="PF21818">
    <property type="entry name" value="DUF6884"/>
    <property type="match status" value="1"/>
</dbReference>
<dbReference type="AlphaFoldDB" id="A0AAW9K483"/>
<name>A0AAW9K483_CARML</name>
<reference evidence="2" key="1">
    <citation type="submission" date="2023-08" db="EMBL/GenBank/DDBJ databases">
        <title>Genomic characterization of piscicolin 126 produced by Carnobacterium maltaromaticum CM22 strain isolated from salmon (Salmo salar).</title>
        <authorList>
            <person name="Gonzalez-Gragera E."/>
            <person name="Garcia-Lopez J.D."/>
            <person name="Teso-Perez C."/>
            <person name="Gimenez-Hernandez I."/>
            <person name="Peralta-Sanchez J.M."/>
            <person name="Valdivia E."/>
            <person name="Montalban-Lopez M."/>
            <person name="Martin-Platero A.M."/>
            <person name="Banos A."/>
            <person name="Martinez-Bueno M."/>
        </authorList>
    </citation>
    <scope>NUCLEOTIDE SEQUENCE</scope>
    <source>
        <strain evidence="2">CM22</strain>
    </source>
</reference>
<accession>A0AAW9K483</accession>
<protein>
    <recommendedName>
        <fullName evidence="1">DUF6884 domain-containing protein</fullName>
    </recommendedName>
</protein>
<dbReference type="EMBL" id="JAVBVO010000003">
    <property type="protein sequence ID" value="MDZ5758999.1"/>
    <property type="molecule type" value="Genomic_DNA"/>
</dbReference>
<dbReference type="Proteomes" id="UP001290462">
    <property type="component" value="Unassembled WGS sequence"/>
</dbReference>
<evidence type="ECO:0000313" key="2">
    <source>
        <dbReference type="EMBL" id="MDZ5758999.1"/>
    </source>
</evidence>
<organism evidence="2 3">
    <name type="scientific">Carnobacterium maltaromaticum</name>
    <name type="common">Carnobacterium piscicola</name>
    <dbReference type="NCBI Taxonomy" id="2751"/>
    <lineage>
        <taxon>Bacteria</taxon>
        <taxon>Bacillati</taxon>
        <taxon>Bacillota</taxon>
        <taxon>Bacilli</taxon>
        <taxon>Lactobacillales</taxon>
        <taxon>Carnobacteriaceae</taxon>
        <taxon>Carnobacterium</taxon>
    </lineage>
</organism>
<feature type="domain" description="DUF6884" evidence="1">
    <location>
        <begin position="21"/>
        <end position="132"/>
    </location>
</feature>
<gene>
    <name evidence="2" type="ORF">RAK27_10055</name>
</gene>
<dbReference type="RefSeq" id="WP_322809000.1">
    <property type="nucleotide sequence ID" value="NZ_JAVBVO010000003.1"/>
</dbReference>
<evidence type="ECO:0000259" key="1">
    <source>
        <dbReference type="Pfam" id="PF21818"/>
    </source>
</evidence>
<sequence length="153" mass="17284">MIIIPSGKPKIWDKSPDIGSISANRAYTGTFHKLCQAYAKEFDSDYLILSPYYGFLKPDDFISETYDVRFTLKGVNQNTIQLAELKKQWQQLNRPETTLTILGGKKFQALLREIVGPTLLLNFPLAEAGGIGIMQKYLKDAVETKTELPIIKK</sequence>
<proteinExistence type="predicted"/>
<comment type="caution">
    <text evidence="2">The sequence shown here is derived from an EMBL/GenBank/DDBJ whole genome shotgun (WGS) entry which is preliminary data.</text>
</comment>
<evidence type="ECO:0000313" key="3">
    <source>
        <dbReference type="Proteomes" id="UP001290462"/>
    </source>
</evidence>
<dbReference type="InterPro" id="IPR049251">
    <property type="entry name" value="DUF6884"/>
</dbReference>